<gene>
    <name evidence="1" type="ORF">GF359_09880</name>
</gene>
<dbReference type="Proteomes" id="UP000630660">
    <property type="component" value="Unassembled WGS sequence"/>
</dbReference>
<feature type="non-terminal residue" evidence="1">
    <location>
        <position position="925"/>
    </location>
</feature>
<sequence>MKSMKHQSKLLITCLALISVVALLKADYYKPDFFPIGLTGLNYTGGNPPYSNVIMQNPWAWDSIGVEGSPNNERSLIEALGVNCIGCEDAYPNYVMDLDPDDPGTYNYLNKVCMNAPDSAPVYVIPIGYYALPRYYECPDTVYCQYHICDSTSHHCEYCYSHDTSYIVTGTWYPNIKTSTFFRNASRPKYGGYGSMLFDAYNPDKEDKTEGWGCHGSHYDNWNTFDGDSVWRIMADEAVDSMISYFTQNSSDADYIWGFNLITETPAGYRRFMDADSLPWHGSWAAVDRILNGKNTIYQDSIDNWDEPGHSGFRGDVDGVLYTDKRMIFAKCCTWPWDKAGYNIFQHLPDIDVIYSFPHGWVKACWNYGEQIMFDNWLYGNVSDTASPAGAGYYGRHKTAIYMKNCGKTGGKDHRRWLGVVCLEWQEVTQDGRAKARRPCPPEISCAAYLSLSRGAKGVMFQPWITGIDEADTNQNNFYPQVKIPCSSYSTLGGTIGMRDHNGYPFGYPGHNSNHWLNVGQPSGDSTYWYYAQDTTYNYLALSLIPEIKAISDILIHLDWVNAYSLKTTCGKESTCPLYYVDTVTATDSGYIDLGFFEPEAGFDSWKAKYLMVVNRDGIAQMENDDTITLRLTSMGCSSCDSLAVTEYGDPEVNEILGKDSTSDYFYLTKVFEPGEGKLFRFYPIETEDSTEKPKLRLKGECMETPETESDMGVMGALEDVGNNMAVLTWEWTNYKPADSILTKMELWKKCDTCGDWEMLTDSHPTNCMSFTDFVKMCPDTSTDTCCAEFIELGYHEGGDTITEPVEFIGTISDTPNVCCPPDTSTYHGGGCPDIYTLLYPDTTVDSTHVFIENNTILPHSETYQEARTDMLKLDVLEKISGHYVLYVVENADETSYLYDAALWVVDYPALSRIAASDTGIYAYT</sequence>
<organism evidence="1 2">
    <name type="scientific">candidate division WOR-3 bacterium</name>
    <dbReference type="NCBI Taxonomy" id="2052148"/>
    <lineage>
        <taxon>Bacteria</taxon>
        <taxon>Bacteria division WOR-3</taxon>
    </lineage>
</organism>
<dbReference type="EMBL" id="WJKJ01000327">
    <property type="protein sequence ID" value="MBD3365509.1"/>
    <property type="molecule type" value="Genomic_DNA"/>
</dbReference>
<dbReference type="AlphaFoldDB" id="A0A9D5KC85"/>
<reference evidence="1" key="1">
    <citation type="submission" date="2019-11" db="EMBL/GenBank/DDBJ databases">
        <title>Microbial mats filling the niche in hypersaline microbial mats.</title>
        <authorList>
            <person name="Wong H.L."/>
            <person name="Macleod F.I."/>
            <person name="White R.A. III"/>
            <person name="Burns B.P."/>
        </authorList>
    </citation>
    <scope>NUCLEOTIDE SEQUENCE</scope>
    <source>
        <strain evidence="1">Bin_327</strain>
    </source>
</reference>
<evidence type="ECO:0000313" key="1">
    <source>
        <dbReference type="EMBL" id="MBD3365509.1"/>
    </source>
</evidence>
<accession>A0A9D5KC85</accession>
<name>A0A9D5KC85_UNCW3</name>
<comment type="caution">
    <text evidence="1">The sequence shown here is derived from an EMBL/GenBank/DDBJ whole genome shotgun (WGS) entry which is preliminary data.</text>
</comment>
<protein>
    <submittedName>
        <fullName evidence="1">Uncharacterized protein</fullName>
    </submittedName>
</protein>
<proteinExistence type="predicted"/>
<evidence type="ECO:0000313" key="2">
    <source>
        <dbReference type="Proteomes" id="UP000630660"/>
    </source>
</evidence>